<evidence type="ECO:0000256" key="3">
    <source>
        <dbReference type="ARBA" id="ARBA00022737"/>
    </source>
</evidence>
<comment type="subcellular location">
    <subcellularLocation>
        <location evidence="1">Nucleus</location>
    </subcellularLocation>
</comment>
<feature type="region of interest" description="Disordered" evidence="8">
    <location>
        <begin position="32"/>
        <end position="51"/>
    </location>
</feature>
<evidence type="ECO:0000256" key="5">
    <source>
        <dbReference type="ARBA" id="ARBA00022833"/>
    </source>
</evidence>
<dbReference type="FunFam" id="3.30.160.60:FF:001155">
    <property type="entry name" value="Zinc finger 30C"/>
    <property type="match status" value="1"/>
</dbReference>
<dbReference type="SMART" id="SM00355">
    <property type="entry name" value="ZnF_C2H2"/>
    <property type="match status" value="4"/>
</dbReference>
<keyword evidence="6" id="KW-0539">Nucleus</keyword>
<dbReference type="GO" id="GO:0000785">
    <property type="term" value="C:chromatin"/>
    <property type="evidence" value="ECO:0007669"/>
    <property type="project" value="UniProtKB-ARBA"/>
</dbReference>
<dbReference type="GO" id="GO:0000981">
    <property type="term" value="F:DNA-binding transcription factor activity, RNA polymerase II-specific"/>
    <property type="evidence" value="ECO:0007669"/>
    <property type="project" value="TreeGrafter"/>
</dbReference>
<keyword evidence="4 7" id="KW-0863">Zinc-finger</keyword>
<name>A0A8J2PYX7_9HEXA</name>
<feature type="region of interest" description="Disordered" evidence="8">
    <location>
        <begin position="1"/>
        <end position="27"/>
    </location>
</feature>
<dbReference type="Pfam" id="PF00096">
    <property type="entry name" value="zf-C2H2"/>
    <property type="match status" value="3"/>
</dbReference>
<feature type="compositionally biased region" description="Polar residues" evidence="8">
    <location>
        <begin position="1"/>
        <end position="10"/>
    </location>
</feature>
<feature type="region of interest" description="Disordered" evidence="8">
    <location>
        <begin position="88"/>
        <end position="114"/>
    </location>
</feature>
<comment type="caution">
    <text evidence="10">The sequence shown here is derived from an EMBL/GenBank/DDBJ whole genome shotgun (WGS) entry which is preliminary data.</text>
</comment>
<protein>
    <recommendedName>
        <fullName evidence="9">C2H2-type domain-containing protein</fullName>
    </recommendedName>
</protein>
<evidence type="ECO:0000256" key="1">
    <source>
        <dbReference type="ARBA" id="ARBA00004123"/>
    </source>
</evidence>
<dbReference type="Pfam" id="PF12874">
    <property type="entry name" value="zf-met"/>
    <property type="match status" value="1"/>
</dbReference>
<dbReference type="Proteomes" id="UP000708208">
    <property type="component" value="Unassembled WGS sequence"/>
</dbReference>
<reference evidence="10" key="1">
    <citation type="submission" date="2021-06" db="EMBL/GenBank/DDBJ databases">
        <authorList>
            <person name="Hodson N. C."/>
            <person name="Mongue J. A."/>
            <person name="Jaron S. K."/>
        </authorList>
    </citation>
    <scope>NUCLEOTIDE SEQUENCE</scope>
</reference>
<feature type="compositionally biased region" description="Low complexity" evidence="8">
    <location>
        <begin position="95"/>
        <end position="112"/>
    </location>
</feature>
<feature type="domain" description="C2H2-type" evidence="9">
    <location>
        <begin position="163"/>
        <end position="191"/>
    </location>
</feature>
<dbReference type="GO" id="GO:0000978">
    <property type="term" value="F:RNA polymerase II cis-regulatory region sequence-specific DNA binding"/>
    <property type="evidence" value="ECO:0007669"/>
    <property type="project" value="TreeGrafter"/>
</dbReference>
<dbReference type="GO" id="GO:0040029">
    <property type="term" value="P:epigenetic regulation of gene expression"/>
    <property type="evidence" value="ECO:0007669"/>
    <property type="project" value="UniProtKB-ARBA"/>
</dbReference>
<sequence>MQRLNNNVQHSGIGAPSDSHLATLHGAPHPATTVTARHQQPPPSNSIEPPLGIITQPLVTQHYSLPLTPTSMGQHSHNQGHLGIPMSGMPPSTESSNNLNMSSYNANSNSNSALGSLHEPPVMGTKSNTTEGKKFTCHLCCRSVKSKQALDMHIRSHTGEKPYSCSECGKKFSQQASLNRHRKGVHLPKTQECYECGRKFGYRDYLVKHIRIHTGERPYVCPKCEKRFRDKTSLNQHSKWHK</sequence>
<dbReference type="GO" id="GO:0008270">
    <property type="term" value="F:zinc ion binding"/>
    <property type="evidence" value="ECO:0007669"/>
    <property type="project" value="UniProtKB-KW"/>
</dbReference>
<dbReference type="GO" id="GO:0003682">
    <property type="term" value="F:chromatin binding"/>
    <property type="evidence" value="ECO:0007669"/>
    <property type="project" value="UniProtKB-ARBA"/>
</dbReference>
<dbReference type="InterPro" id="IPR013087">
    <property type="entry name" value="Znf_C2H2_type"/>
</dbReference>
<feature type="domain" description="C2H2-type" evidence="9">
    <location>
        <begin position="219"/>
        <end position="242"/>
    </location>
</feature>
<dbReference type="GO" id="GO:0005634">
    <property type="term" value="C:nucleus"/>
    <property type="evidence" value="ECO:0007669"/>
    <property type="project" value="UniProtKB-SubCell"/>
</dbReference>
<evidence type="ECO:0000313" key="11">
    <source>
        <dbReference type="Proteomes" id="UP000708208"/>
    </source>
</evidence>
<evidence type="ECO:0000256" key="8">
    <source>
        <dbReference type="SAM" id="MobiDB-lite"/>
    </source>
</evidence>
<feature type="domain" description="C2H2-type" evidence="9">
    <location>
        <begin position="191"/>
        <end position="218"/>
    </location>
</feature>
<dbReference type="OrthoDB" id="427030at2759"/>
<organism evidence="10 11">
    <name type="scientific">Allacma fusca</name>
    <dbReference type="NCBI Taxonomy" id="39272"/>
    <lineage>
        <taxon>Eukaryota</taxon>
        <taxon>Metazoa</taxon>
        <taxon>Ecdysozoa</taxon>
        <taxon>Arthropoda</taxon>
        <taxon>Hexapoda</taxon>
        <taxon>Collembola</taxon>
        <taxon>Symphypleona</taxon>
        <taxon>Sminthuridae</taxon>
        <taxon>Allacma</taxon>
    </lineage>
</organism>
<evidence type="ECO:0000313" key="10">
    <source>
        <dbReference type="EMBL" id="CAG7827085.1"/>
    </source>
</evidence>
<gene>
    <name evidence="10" type="ORF">AFUS01_LOCUS37093</name>
</gene>
<keyword evidence="11" id="KW-1185">Reference proteome</keyword>
<keyword evidence="2" id="KW-0479">Metal-binding</keyword>
<evidence type="ECO:0000256" key="7">
    <source>
        <dbReference type="PROSITE-ProRule" id="PRU00042"/>
    </source>
</evidence>
<dbReference type="EMBL" id="CAJVCH010542207">
    <property type="protein sequence ID" value="CAG7827085.1"/>
    <property type="molecule type" value="Genomic_DNA"/>
</dbReference>
<evidence type="ECO:0000256" key="6">
    <source>
        <dbReference type="ARBA" id="ARBA00023242"/>
    </source>
</evidence>
<dbReference type="AlphaFoldDB" id="A0A8J2PYX7"/>
<evidence type="ECO:0000256" key="4">
    <source>
        <dbReference type="ARBA" id="ARBA00022771"/>
    </source>
</evidence>
<keyword evidence="3" id="KW-0677">Repeat</keyword>
<dbReference type="FunFam" id="3.30.160.60:FF:000690">
    <property type="entry name" value="Zinc finger protein 354C"/>
    <property type="match status" value="1"/>
</dbReference>
<keyword evidence="5" id="KW-0862">Zinc</keyword>
<proteinExistence type="predicted"/>
<feature type="domain" description="C2H2-type" evidence="9">
    <location>
        <begin position="135"/>
        <end position="162"/>
    </location>
</feature>
<dbReference type="PANTHER" id="PTHR23226:SF416">
    <property type="entry name" value="FI01424P"/>
    <property type="match status" value="1"/>
</dbReference>
<evidence type="ECO:0000259" key="9">
    <source>
        <dbReference type="PROSITE" id="PS50157"/>
    </source>
</evidence>
<accession>A0A8J2PYX7</accession>
<dbReference type="PROSITE" id="PS00028">
    <property type="entry name" value="ZINC_FINGER_C2H2_1"/>
    <property type="match status" value="4"/>
</dbReference>
<dbReference type="PROSITE" id="PS50157">
    <property type="entry name" value="ZINC_FINGER_C2H2_2"/>
    <property type="match status" value="4"/>
</dbReference>
<evidence type="ECO:0000256" key="2">
    <source>
        <dbReference type="ARBA" id="ARBA00022723"/>
    </source>
</evidence>
<dbReference type="PANTHER" id="PTHR23226">
    <property type="entry name" value="ZINC FINGER AND SCAN DOMAIN-CONTAINING"/>
    <property type="match status" value="1"/>
</dbReference>